<accession>A0ABX1CDR8</accession>
<organism evidence="6 7">
    <name type="scientific">Streptomyces bohaiensis</name>
    <dbReference type="NCBI Taxonomy" id="1431344"/>
    <lineage>
        <taxon>Bacteria</taxon>
        <taxon>Bacillati</taxon>
        <taxon>Actinomycetota</taxon>
        <taxon>Actinomycetes</taxon>
        <taxon>Kitasatosporales</taxon>
        <taxon>Streptomycetaceae</taxon>
        <taxon>Streptomyces</taxon>
    </lineage>
</organism>
<evidence type="ECO:0000259" key="5">
    <source>
        <dbReference type="SMART" id="SM00228"/>
    </source>
</evidence>
<evidence type="ECO:0000256" key="4">
    <source>
        <dbReference type="SAM" id="Phobius"/>
    </source>
</evidence>
<dbReference type="PRINTS" id="PR00834">
    <property type="entry name" value="PROTEASES2C"/>
</dbReference>
<dbReference type="InterPro" id="IPR036034">
    <property type="entry name" value="PDZ_sf"/>
</dbReference>
<feature type="compositionally biased region" description="Low complexity" evidence="3">
    <location>
        <begin position="227"/>
        <end position="242"/>
    </location>
</feature>
<feature type="compositionally biased region" description="Basic residues" evidence="3">
    <location>
        <begin position="214"/>
        <end position="226"/>
    </location>
</feature>
<dbReference type="EMBL" id="JAAVJC010000265">
    <property type="protein sequence ID" value="NJQ17237.1"/>
    <property type="molecule type" value="Genomic_DNA"/>
</dbReference>
<protein>
    <submittedName>
        <fullName evidence="6">PDZ domain-containing protein</fullName>
    </submittedName>
</protein>
<dbReference type="Gene3D" id="2.30.42.10">
    <property type="match status" value="1"/>
</dbReference>
<gene>
    <name evidence="6" type="ORF">HCN52_20405</name>
</gene>
<feature type="region of interest" description="Disordered" evidence="3">
    <location>
        <begin position="1"/>
        <end position="263"/>
    </location>
</feature>
<dbReference type="CDD" id="cd06779">
    <property type="entry name" value="cpPDZ_Deg_HtrA-like"/>
    <property type="match status" value="1"/>
</dbReference>
<evidence type="ECO:0000256" key="1">
    <source>
        <dbReference type="ARBA" id="ARBA00022670"/>
    </source>
</evidence>
<dbReference type="Proteomes" id="UP000727056">
    <property type="component" value="Unassembled WGS sequence"/>
</dbReference>
<sequence>MRRAGAGGARLEPVPALPPHQPGTGPRAAGRDRDHRPAARLAGGRPHPVGGPAGHSGADRDPVAGTAHRDPHREPPGPRRREPGTGGARRGHLLQRQLPRPDGDRARTARGTRRAGGAGRGRRRRRHRPRPAADRGGARRGVAGAERRGDGRGGLGCVRGGGGAGDRRAGFHRRVLRPARRGAGGRAPPRASAVRGGGGHRPGPVGGPAAGGVRPRRRRRGGRPAGHRAPAVGVPVSAPPGALRGPSAPYGPGPWEPEPEASGRRARPATLVVGALVVALVAGGVGGVVGVQLERGGSFSEVRLPQATEQERVSQPGTVAAIAEGALPGVVTLYSSGGGSGGTGTGFVLDDEGHILTNEHVVRPARDGGRIQVSFHNGDAVRAELVGSDSGYDLAVVKVTGVSGLSALPLGDSDAVRVGDSVVAIGSPFDLDGTVTAGIISAVDRPITAGGEGDGSDISYVNALQTDAPINPGNSGGPLVDQSGHVIGINSAIRTPGGPDADGESRGGSVGLGFAIPVNQAKRIAEELINTGVATHPVLGVKLDLGFTGNGALVGSSTSESGVLADGPGARAGIRDGDVIIGVDGARVRSSDELIVKVRSHRPGDVLEITLERDGAERTVQVELGRATSE</sequence>
<dbReference type="PANTHER" id="PTHR43343">
    <property type="entry name" value="PEPTIDASE S12"/>
    <property type="match status" value="1"/>
</dbReference>
<dbReference type="InterPro" id="IPR001940">
    <property type="entry name" value="Peptidase_S1C"/>
</dbReference>
<keyword evidence="7" id="KW-1185">Reference proteome</keyword>
<keyword evidence="4" id="KW-0472">Membrane</keyword>
<feature type="domain" description="PDZ" evidence="5">
    <location>
        <begin position="543"/>
        <end position="615"/>
    </location>
</feature>
<dbReference type="InterPro" id="IPR009003">
    <property type="entry name" value="Peptidase_S1_PA"/>
</dbReference>
<keyword evidence="4" id="KW-0812">Transmembrane</keyword>
<keyword evidence="2" id="KW-0378">Hydrolase</keyword>
<feature type="compositionally biased region" description="Gly residues" evidence="3">
    <location>
        <begin position="195"/>
        <end position="210"/>
    </location>
</feature>
<feature type="compositionally biased region" description="Basic residues" evidence="3">
    <location>
        <begin position="170"/>
        <end position="180"/>
    </location>
</feature>
<feature type="compositionally biased region" description="Basic residues" evidence="3">
    <location>
        <begin position="120"/>
        <end position="130"/>
    </location>
</feature>
<keyword evidence="4" id="KW-1133">Transmembrane helix</keyword>
<reference evidence="6 7" key="1">
    <citation type="submission" date="2020-03" db="EMBL/GenBank/DDBJ databases">
        <title>Draft genome of Streptomyces sp. ventii, isolated from the Axial Seamount in the Pacific Ocean, and resequencing of the two type strains Streptomyces lonarensis strain NCL 716 and Streptomyces bohaiensis strain 11A07.</title>
        <authorList>
            <person name="Loughran R.M."/>
            <person name="Pfannmuller K.M."/>
            <person name="Wasson B.J."/>
            <person name="Deadmond M.C."/>
            <person name="Paddock B.E."/>
            <person name="Koyack M.J."/>
            <person name="Gallegos D.A."/>
            <person name="Mitchell E.A."/>
            <person name="Ushijima B."/>
            <person name="Saw J.H."/>
            <person name="Mcphail K.L."/>
            <person name="Videau P."/>
        </authorList>
    </citation>
    <scope>NUCLEOTIDE SEQUENCE [LARGE SCALE GENOMIC DNA]</scope>
    <source>
        <strain evidence="6 7">11A07</strain>
    </source>
</reference>
<name>A0ABX1CDR8_9ACTN</name>
<dbReference type="PANTHER" id="PTHR43343:SF3">
    <property type="entry name" value="PROTEASE DO-LIKE 8, CHLOROPLASTIC"/>
    <property type="match status" value="1"/>
</dbReference>
<dbReference type="Pfam" id="PF13365">
    <property type="entry name" value="Trypsin_2"/>
    <property type="match status" value="1"/>
</dbReference>
<evidence type="ECO:0000313" key="7">
    <source>
        <dbReference type="Proteomes" id="UP000727056"/>
    </source>
</evidence>
<dbReference type="InterPro" id="IPR001478">
    <property type="entry name" value="PDZ"/>
</dbReference>
<feature type="transmembrane region" description="Helical" evidence="4">
    <location>
        <begin position="271"/>
        <end position="293"/>
    </location>
</feature>
<dbReference type="Gene3D" id="2.40.10.120">
    <property type="match status" value="1"/>
</dbReference>
<dbReference type="Pfam" id="PF13180">
    <property type="entry name" value="PDZ_2"/>
    <property type="match status" value="1"/>
</dbReference>
<dbReference type="SUPFAM" id="SSF50156">
    <property type="entry name" value="PDZ domain-like"/>
    <property type="match status" value="1"/>
</dbReference>
<comment type="caution">
    <text evidence="6">The sequence shown here is derived from an EMBL/GenBank/DDBJ whole genome shotgun (WGS) entry which is preliminary data.</text>
</comment>
<evidence type="ECO:0000256" key="3">
    <source>
        <dbReference type="SAM" id="MobiDB-lite"/>
    </source>
</evidence>
<dbReference type="InterPro" id="IPR051201">
    <property type="entry name" value="Chloro_Bact_Ser_Proteases"/>
</dbReference>
<feature type="compositionally biased region" description="Basic and acidic residues" evidence="3">
    <location>
        <begin position="57"/>
        <end position="83"/>
    </location>
</feature>
<proteinExistence type="predicted"/>
<dbReference type="SMART" id="SM00228">
    <property type="entry name" value="PDZ"/>
    <property type="match status" value="1"/>
</dbReference>
<evidence type="ECO:0000313" key="6">
    <source>
        <dbReference type="EMBL" id="NJQ17237.1"/>
    </source>
</evidence>
<dbReference type="SUPFAM" id="SSF50494">
    <property type="entry name" value="Trypsin-like serine proteases"/>
    <property type="match status" value="1"/>
</dbReference>
<keyword evidence="1" id="KW-0645">Protease</keyword>
<feature type="compositionally biased region" description="Gly residues" evidence="3">
    <location>
        <begin position="152"/>
        <end position="164"/>
    </location>
</feature>
<evidence type="ECO:0000256" key="2">
    <source>
        <dbReference type="ARBA" id="ARBA00022801"/>
    </source>
</evidence>